<dbReference type="InterPro" id="IPR005119">
    <property type="entry name" value="LysR_subst-bd"/>
</dbReference>
<evidence type="ECO:0000256" key="3">
    <source>
        <dbReference type="ARBA" id="ARBA00023125"/>
    </source>
</evidence>
<comment type="similarity">
    <text evidence="1">Belongs to the LysR transcriptional regulatory family.</text>
</comment>
<organism evidence="6 7">
    <name type="scientific">Aminobacter aganoensis</name>
    <dbReference type="NCBI Taxonomy" id="83264"/>
    <lineage>
        <taxon>Bacteria</taxon>
        <taxon>Pseudomonadati</taxon>
        <taxon>Pseudomonadota</taxon>
        <taxon>Alphaproteobacteria</taxon>
        <taxon>Hyphomicrobiales</taxon>
        <taxon>Phyllobacteriaceae</taxon>
        <taxon>Aminobacter</taxon>
    </lineage>
</organism>
<evidence type="ECO:0000256" key="1">
    <source>
        <dbReference type="ARBA" id="ARBA00009437"/>
    </source>
</evidence>
<dbReference type="Gene3D" id="3.40.190.290">
    <property type="match status" value="1"/>
</dbReference>
<feature type="domain" description="HTH lysR-type" evidence="5">
    <location>
        <begin position="11"/>
        <end position="68"/>
    </location>
</feature>
<evidence type="ECO:0000259" key="5">
    <source>
        <dbReference type="PROSITE" id="PS50931"/>
    </source>
</evidence>
<evidence type="ECO:0000313" key="7">
    <source>
        <dbReference type="Proteomes" id="UP000536262"/>
    </source>
</evidence>
<dbReference type="PANTHER" id="PTHR30579">
    <property type="entry name" value="TRANSCRIPTIONAL REGULATOR"/>
    <property type="match status" value="1"/>
</dbReference>
<dbReference type="GO" id="GO:0003677">
    <property type="term" value="F:DNA binding"/>
    <property type="evidence" value="ECO:0007669"/>
    <property type="project" value="UniProtKB-KW"/>
</dbReference>
<dbReference type="EMBL" id="JACHOU010000033">
    <property type="protein sequence ID" value="MBB6357817.1"/>
    <property type="molecule type" value="Genomic_DNA"/>
</dbReference>
<dbReference type="Pfam" id="PF00126">
    <property type="entry name" value="HTH_1"/>
    <property type="match status" value="1"/>
</dbReference>
<comment type="caution">
    <text evidence="6">The sequence shown here is derived from an EMBL/GenBank/DDBJ whole genome shotgun (WGS) entry which is preliminary data.</text>
</comment>
<keyword evidence="7" id="KW-1185">Reference proteome</keyword>
<evidence type="ECO:0000256" key="2">
    <source>
        <dbReference type="ARBA" id="ARBA00023015"/>
    </source>
</evidence>
<keyword evidence="2" id="KW-0805">Transcription regulation</keyword>
<dbReference type="SUPFAM" id="SSF46785">
    <property type="entry name" value="Winged helix' DNA-binding domain"/>
    <property type="match status" value="1"/>
</dbReference>
<dbReference type="Pfam" id="PF03466">
    <property type="entry name" value="LysR_substrate"/>
    <property type="match status" value="1"/>
</dbReference>
<accession>A0A7X0FDX7</accession>
<dbReference type="PANTHER" id="PTHR30579:SF3">
    <property type="entry name" value="TRANSCRIPTIONAL REGULATORY PROTEIN"/>
    <property type="match status" value="1"/>
</dbReference>
<dbReference type="Proteomes" id="UP000536262">
    <property type="component" value="Unassembled WGS sequence"/>
</dbReference>
<keyword evidence="4" id="KW-0804">Transcription</keyword>
<proteinExistence type="inferred from homology"/>
<dbReference type="RefSeq" id="WP_184702713.1">
    <property type="nucleotide sequence ID" value="NZ_BAABEG010000004.1"/>
</dbReference>
<evidence type="ECO:0000256" key="4">
    <source>
        <dbReference type="ARBA" id="ARBA00023163"/>
    </source>
</evidence>
<reference evidence="6 7" key="1">
    <citation type="submission" date="2020-08" db="EMBL/GenBank/DDBJ databases">
        <title>Genomic Encyclopedia of Type Strains, Phase IV (KMG-IV): sequencing the most valuable type-strain genomes for metagenomic binning, comparative biology and taxonomic classification.</title>
        <authorList>
            <person name="Goeker M."/>
        </authorList>
    </citation>
    <scope>NUCLEOTIDE SEQUENCE [LARGE SCALE GENOMIC DNA]</scope>
    <source>
        <strain evidence="6 7">DSM 7051</strain>
    </source>
</reference>
<dbReference type="PROSITE" id="PS50931">
    <property type="entry name" value="HTH_LYSR"/>
    <property type="match status" value="1"/>
</dbReference>
<dbReference type="InterPro" id="IPR050176">
    <property type="entry name" value="LTTR"/>
</dbReference>
<protein>
    <submittedName>
        <fullName evidence="6">DNA-binding transcriptional LysR family regulator</fullName>
    </submittedName>
</protein>
<keyword evidence="3 6" id="KW-0238">DNA-binding</keyword>
<dbReference type="InterPro" id="IPR000847">
    <property type="entry name" value="LysR_HTH_N"/>
</dbReference>
<dbReference type="GO" id="GO:0003700">
    <property type="term" value="F:DNA-binding transcription factor activity"/>
    <property type="evidence" value="ECO:0007669"/>
    <property type="project" value="InterPro"/>
</dbReference>
<name>A0A7X0FDX7_9HYPH</name>
<dbReference type="InterPro" id="IPR036388">
    <property type="entry name" value="WH-like_DNA-bd_sf"/>
</dbReference>
<dbReference type="Gene3D" id="1.10.10.10">
    <property type="entry name" value="Winged helix-like DNA-binding domain superfamily/Winged helix DNA-binding domain"/>
    <property type="match status" value="1"/>
</dbReference>
<dbReference type="SUPFAM" id="SSF53850">
    <property type="entry name" value="Periplasmic binding protein-like II"/>
    <property type="match status" value="1"/>
</dbReference>
<dbReference type="InterPro" id="IPR036390">
    <property type="entry name" value="WH_DNA-bd_sf"/>
</dbReference>
<evidence type="ECO:0000313" key="6">
    <source>
        <dbReference type="EMBL" id="MBB6357817.1"/>
    </source>
</evidence>
<dbReference type="AlphaFoldDB" id="A0A7X0FDX7"/>
<gene>
    <name evidence="6" type="ORF">GGR00_005641</name>
</gene>
<sequence>MTSKHLPLTQLGWDHLRVVLEVARAGTLLAAARRLGVDQSTVSRRLAQVEFSTGGTLFKRNRQGLAPTNLGRQIFSRVERMEAALLEIQGLATQGQAVSGVVTVASMEGVGSMLISRSVKAIAGVHPQIEVHLITTSNYVDLARREADVFVSFFEPPAASLATRKVADVHFHLYASDNYLLGRRVAAPEDLANDVFIGYIDDPIYLPSARWLEDIIPSARIGFRATSMFSQMFAAEEGLGIVMLPPYARAETLGLKRLIPDRYVEVPLFISVQQDLQFLPHIRAVYDSLVTYLGETASH</sequence>